<name>A0A9N7MLQ0_STRHE</name>
<sequence length="192" mass="21809">MVYPEPWCMPRIFTAGIAAFYEGYYANKGIGIIKGTVAVGFLCHWRTNTTYFNKRFWGQWQQVRRGNRIVSGPLKLCHQPEPLPLESLWGVSIINSSLEATTENLPPNVIKQLAKELKNLDETPPEGIKVGVNEDNFSVIYTDIDGPTRTPYEDGFSRMKVILSHDFPHSPPNSLCYLMIFHILHPTVCDIL</sequence>
<evidence type="ECO:0000313" key="2">
    <source>
        <dbReference type="EMBL" id="CAA0810241.1"/>
    </source>
</evidence>
<dbReference type="Pfam" id="PF00179">
    <property type="entry name" value="UQ_con"/>
    <property type="match status" value="1"/>
</dbReference>
<dbReference type="Gene3D" id="3.10.110.10">
    <property type="entry name" value="Ubiquitin Conjugating Enzyme"/>
    <property type="match status" value="1"/>
</dbReference>
<comment type="caution">
    <text evidence="2">The sequence shown here is derived from an EMBL/GenBank/DDBJ whole genome shotgun (WGS) entry which is preliminary data.</text>
</comment>
<dbReference type="AlphaFoldDB" id="A0A9N7MLQ0"/>
<gene>
    <name evidence="2" type="ORF">SHERM_11976</name>
</gene>
<evidence type="ECO:0000259" key="1">
    <source>
        <dbReference type="PROSITE" id="PS50127"/>
    </source>
</evidence>
<dbReference type="SUPFAM" id="SSF54495">
    <property type="entry name" value="UBC-like"/>
    <property type="match status" value="1"/>
</dbReference>
<accession>A0A9N7MLQ0</accession>
<keyword evidence="3" id="KW-1185">Reference proteome</keyword>
<evidence type="ECO:0000313" key="3">
    <source>
        <dbReference type="Proteomes" id="UP001153555"/>
    </source>
</evidence>
<dbReference type="Proteomes" id="UP001153555">
    <property type="component" value="Unassembled WGS sequence"/>
</dbReference>
<protein>
    <submittedName>
        <fullName evidence="2">Ubiquitin-conjugating enzyme E2 22</fullName>
    </submittedName>
</protein>
<dbReference type="PROSITE" id="PS50127">
    <property type="entry name" value="UBC_2"/>
    <property type="match status" value="1"/>
</dbReference>
<dbReference type="InterPro" id="IPR000608">
    <property type="entry name" value="UBC"/>
</dbReference>
<dbReference type="InterPro" id="IPR016135">
    <property type="entry name" value="UBQ-conjugating_enzyme/RWD"/>
</dbReference>
<organism evidence="2 3">
    <name type="scientific">Striga hermonthica</name>
    <name type="common">Purple witchweed</name>
    <name type="synonym">Buchnera hermonthica</name>
    <dbReference type="NCBI Taxonomy" id="68872"/>
    <lineage>
        <taxon>Eukaryota</taxon>
        <taxon>Viridiplantae</taxon>
        <taxon>Streptophyta</taxon>
        <taxon>Embryophyta</taxon>
        <taxon>Tracheophyta</taxon>
        <taxon>Spermatophyta</taxon>
        <taxon>Magnoliopsida</taxon>
        <taxon>eudicotyledons</taxon>
        <taxon>Gunneridae</taxon>
        <taxon>Pentapetalae</taxon>
        <taxon>asterids</taxon>
        <taxon>lamiids</taxon>
        <taxon>Lamiales</taxon>
        <taxon>Orobanchaceae</taxon>
        <taxon>Buchnereae</taxon>
        <taxon>Striga</taxon>
    </lineage>
</organism>
<proteinExistence type="predicted"/>
<feature type="domain" description="UBC core" evidence="1">
    <location>
        <begin position="108"/>
        <end position="192"/>
    </location>
</feature>
<dbReference type="OrthoDB" id="10069349at2759"/>
<reference evidence="2" key="1">
    <citation type="submission" date="2019-12" db="EMBL/GenBank/DDBJ databases">
        <authorList>
            <person name="Scholes J."/>
        </authorList>
    </citation>
    <scope>NUCLEOTIDE SEQUENCE</scope>
</reference>
<dbReference type="EMBL" id="CACSLK010005584">
    <property type="protein sequence ID" value="CAA0810241.1"/>
    <property type="molecule type" value="Genomic_DNA"/>
</dbReference>